<keyword evidence="2" id="KW-0472">Membrane</keyword>
<proteinExistence type="predicted"/>
<dbReference type="Proteomes" id="UP000008068">
    <property type="component" value="Unassembled WGS sequence"/>
</dbReference>
<dbReference type="OMA" id="FEYYIVV"/>
<dbReference type="AlphaFoldDB" id="G0NR81"/>
<evidence type="ECO:0000256" key="2">
    <source>
        <dbReference type="SAM" id="Phobius"/>
    </source>
</evidence>
<keyword evidence="4" id="KW-1185">Reference proteome</keyword>
<feature type="transmembrane region" description="Helical" evidence="2">
    <location>
        <begin position="34"/>
        <end position="60"/>
    </location>
</feature>
<protein>
    <submittedName>
        <fullName evidence="3">Uncharacterized protein</fullName>
    </submittedName>
</protein>
<feature type="compositionally biased region" description="Low complexity" evidence="1">
    <location>
        <begin position="115"/>
        <end position="128"/>
    </location>
</feature>
<gene>
    <name evidence="3" type="ORF">CAEBREN_04062</name>
</gene>
<feature type="compositionally biased region" description="Polar residues" evidence="1">
    <location>
        <begin position="92"/>
        <end position="113"/>
    </location>
</feature>
<accession>G0NR81</accession>
<dbReference type="EMBL" id="GL379930">
    <property type="protein sequence ID" value="EGT36099.1"/>
    <property type="molecule type" value="Genomic_DNA"/>
</dbReference>
<keyword evidence="2" id="KW-0812">Transmembrane</keyword>
<keyword evidence="2" id="KW-1133">Transmembrane helix</keyword>
<feature type="region of interest" description="Disordered" evidence="1">
    <location>
        <begin position="92"/>
        <end position="140"/>
    </location>
</feature>
<dbReference type="eggNOG" id="ENOG502TJAR">
    <property type="taxonomic scope" value="Eukaryota"/>
</dbReference>
<sequence length="140" mass="15506">MTLHFPIVLFLNCDAIQTDMFVNDKYCQNSVPFIAYFDIVQCSLLFILTLVILILTAVYFHQTRPYKLTLSRPSVFEYYVLKGEKSGAQLTSTSRSAIESSGASMETSRTGTYGTAGNSTTETGTETGTKTEEGISYFAM</sequence>
<organism evidence="4">
    <name type="scientific">Caenorhabditis brenneri</name>
    <name type="common">Nematode worm</name>
    <dbReference type="NCBI Taxonomy" id="135651"/>
    <lineage>
        <taxon>Eukaryota</taxon>
        <taxon>Metazoa</taxon>
        <taxon>Ecdysozoa</taxon>
        <taxon>Nematoda</taxon>
        <taxon>Chromadorea</taxon>
        <taxon>Rhabditida</taxon>
        <taxon>Rhabditina</taxon>
        <taxon>Rhabditomorpha</taxon>
        <taxon>Rhabditoidea</taxon>
        <taxon>Rhabditidae</taxon>
        <taxon>Peloderinae</taxon>
        <taxon>Caenorhabditis</taxon>
    </lineage>
</organism>
<evidence type="ECO:0000256" key="1">
    <source>
        <dbReference type="SAM" id="MobiDB-lite"/>
    </source>
</evidence>
<dbReference type="OrthoDB" id="5875262at2759"/>
<evidence type="ECO:0000313" key="3">
    <source>
        <dbReference type="EMBL" id="EGT36099.1"/>
    </source>
</evidence>
<evidence type="ECO:0000313" key="4">
    <source>
        <dbReference type="Proteomes" id="UP000008068"/>
    </source>
</evidence>
<dbReference type="InParanoid" id="G0NR81"/>
<dbReference type="HOGENOM" id="CLU_1836858_0_0_1"/>
<reference evidence="4" key="1">
    <citation type="submission" date="2011-07" db="EMBL/GenBank/DDBJ databases">
        <authorList>
            <consortium name="Caenorhabditis brenneri Sequencing and Analysis Consortium"/>
            <person name="Wilson R.K."/>
        </authorList>
    </citation>
    <scope>NUCLEOTIDE SEQUENCE [LARGE SCALE GENOMIC DNA]</scope>
    <source>
        <strain evidence="4">PB2801</strain>
    </source>
</reference>
<name>G0NR81_CAEBE</name>
<dbReference type="FunCoup" id="G0NR81">
    <property type="interactions" value="54"/>
</dbReference>